<evidence type="ECO:0000313" key="2">
    <source>
        <dbReference type="EMBL" id="MBB2156820.1"/>
    </source>
</evidence>
<dbReference type="AlphaFoldDB" id="A0A7W4I5V0"/>
<name>A0A7W4I5V0_GLUDI</name>
<feature type="region of interest" description="Disordered" evidence="1">
    <location>
        <begin position="39"/>
        <end position="70"/>
    </location>
</feature>
<protein>
    <submittedName>
        <fullName evidence="2">Uncharacterized protein</fullName>
    </submittedName>
</protein>
<dbReference type="Proteomes" id="UP000550787">
    <property type="component" value="Unassembled WGS sequence"/>
</dbReference>
<proteinExistence type="predicted"/>
<evidence type="ECO:0000313" key="3">
    <source>
        <dbReference type="Proteomes" id="UP000550787"/>
    </source>
</evidence>
<dbReference type="EMBL" id="JABEQG010000019">
    <property type="protein sequence ID" value="MBB2156820.1"/>
    <property type="molecule type" value="Genomic_DNA"/>
</dbReference>
<reference evidence="2 3" key="1">
    <citation type="submission" date="2020-04" db="EMBL/GenBank/DDBJ databases">
        <title>Description of novel Gluconacetobacter.</title>
        <authorList>
            <person name="Sombolestani A."/>
        </authorList>
    </citation>
    <scope>NUCLEOTIDE SEQUENCE [LARGE SCALE GENOMIC DNA]</scope>
    <source>
        <strain evidence="2 3">LMG 7603</strain>
    </source>
</reference>
<accession>A0A7W4I5V0</accession>
<gene>
    <name evidence="2" type="ORF">HLH33_10940</name>
</gene>
<evidence type="ECO:0000256" key="1">
    <source>
        <dbReference type="SAM" id="MobiDB-lite"/>
    </source>
</evidence>
<organism evidence="2 3">
    <name type="scientific">Gluconacetobacter diazotrophicus</name>
    <name type="common">Acetobacter diazotrophicus</name>
    <dbReference type="NCBI Taxonomy" id="33996"/>
    <lineage>
        <taxon>Bacteria</taxon>
        <taxon>Pseudomonadati</taxon>
        <taxon>Pseudomonadota</taxon>
        <taxon>Alphaproteobacteria</taxon>
        <taxon>Acetobacterales</taxon>
        <taxon>Acetobacteraceae</taxon>
        <taxon>Gluconacetobacter</taxon>
    </lineage>
</organism>
<sequence>MQQKASCLVRLWKVAAAFRTGRPAFTSWRTAALSCPKDGMAEERRGRGSMARAVRRVPEPGACGRPSSLRRLSVAASRRDIGRVLG</sequence>
<comment type="caution">
    <text evidence="2">The sequence shown here is derived from an EMBL/GenBank/DDBJ whole genome shotgun (WGS) entry which is preliminary data.</text>
</comment>